<feature type="compositionally biased region" description="Basic and acidic residues" evidence="9">
    <location>
        <begin position="1380"/>
        <end position="1392"/>
    </location>
</feature>
<feature type="signal peptide" evidence="10">
    <location>
        <begin position="1"/>
        <end position="28"/>
    </location>
</feature>
<keyword evidence="7" id="KW-0325">Glycoprotein</keyword>
<dbReference type="Gene3D" id="1.10.10.2750">
    <property type="match status" value="2"/>
</dbReference>
<evidence type="ECO:0000256" key="8">
    <source>
        <dbReference type="SAM" id="Coils"/>
    </source>
</evidence>
<dbReference type="InterPro" id="IPR035969">
    <property type="entry name" value="Rab-GAP_TBC_sf"/>
</dbReference>
<sequence length="2001" mass="224066">MSAVSLSGGSVLMAVSAVVLGLAYSTETEVSRHVKIFDISYDVPDTPEVPRVLSPSFFRVSFHLHHSGHTLELTRNTGIRPQTVGCVHPTGRCPSTDVQKLVTFYQDVNNGASFQLTCSGELCRTFTLQGTFIWKNSMYFMEPIKNSRKYKIEKLSGSNQLKTDYIKLDETRRAPRRGRHKRASGQNDVELLFVTDYSVYQHWRYFAGSAASEADVENFINTFYAFLANGVDVRYLGINTEPYRIGVVYIGVVIAKSLTESPWSHSNGTVDADQVLKEFKDWVTNNRNRLPRHDHAMAFTSLGAKHDGNENICRAYDHYIMEATSSAQSGGKAGNPWRFSSCSMNEMSNLLSSLDKNGTNCLKRKDYSGTLPNLAQYVTSNIGQQYNIHQQCAHIMRNSQSYACMNNFNNDFSTICTGLWCLNPSSGFSCNLVVPFDYTTCGTGKWCVNGECMADNSAPREPGNCLFGNYPKVNCSGIGKDPSVCYFGTATSCCKSCNDVSTGVSGCEYGDRQDVCYTITSGAPCYASDTDIQCCDTCASFRTQIPSCEYGDKRNCSALTNPMDCYAPLSDGSAARTVCCQTCAEYETGIQDCMYGDKVLDCRVAECPTYAAAGVLDDCCETCRYYIVSTPTPRANSTALPTWVIPVAAGGGGGLLLIVIIIVACCCCRKSPSERAELKYRPDAPRNGVKQQNRPPQSNPLYKSEIRQPKTQEYMGPISSGGYSHTYDRPDMRQQQQQTTGLQRQGSIDSHVYMELEPDPSVQTGYVGGSDQPPPPTRFAHVLYNGACRLKTKHWLIIWFPGLFPDEMMDSSGDTMDKTKEPEVTVSKNFEVVDSGDDPLRRETVVTPPEEVTSTPTPTTPNSVFVAMYLGSAILDRRYPPQFVMPWVMAEVKRRKSLFHEVTLEVKEHVLSAQKFNSEGVLFEHKLTCMTRFAKTHQDPRCFAYLSRQNLYCDYECHVFLAHDETMVPVLFSSIQEASRRDLFVDMGESKMNEPAKAFYEVLYLGKAKLNTKKITCDQVDKMCNRLDKQRMERKLKQKESEMERKRHGSGVSVRSLPPNLEGAVTVTENDLEKQILNSGPHTDSPNNSTDEFSSSENVLENSSGSLANSFGLYCSENSKESLGELSNAGGNGEGTSKDAHVHFNEAHDSCSESNGDPNRAMLFRLGGSEISLISLDKKHTILEKKFKDIASVSQVDEIMMVLRSAFRSAFEQRQQICIMCPLHQLHRLCQEINGLDPQEAHKRLMDCIQNLQEGDSGPIHAVLKFSLFENRRASVGAAAFGNIKKSLTNSFEKVMAKVPHKKPNEALERFRHRSGTADSGESSVCSTPDASPMPSPAAIKEVHFSFPSPPSSPKSRPRSSTEGAVPDPGFTSKLMNSLHSDKSSDFKEHSGRRASMNSPMKQMFLLSECGGSPGSQSKRRQSAAPTLQHGEDGTPHSTRRGSWRQAIFNRVVTPARATDKPPTVLEKSEAETQNAGRIRSGEELRALWKKSIQQTILLLKIEKEKQDIQTRQQEAEMSPILNYEEITPCLRDVTKEWEDMINDSDRPHIQFSHQSLLKSCISPRPISSLGPSALGLILESRADTSCDMETGVPKAHRGDIWWLLTEQHKLQYPGVENQTPTKPYNELLKDLTEYQHNILIDLGRTFPGHPYFSTQLGPGQLALYNLLKAYSLLDKDVGYCQGLSFIAGILLMHMEEELAFETLRHMMFNLGLRKQFQPNMMPLQVQLYQLTRLIHDNYKDLHDHFEEHEIAPNLYAAPWFLTVFASQFPLGFVARVFDLLLIQGVEILLKVALVLLGNHKELILQCDSFETIVEFIKTTLPEMGVIQMERVINQVFELEINKQLQAYEVEYHVLREEMLFSPQRGETDMYQKIEGANRNLKQQNMELLEKIQHIHSHHRSLEITIHNLQTNESKLKSHIKTLELERKALLNAVTKLRSLVPDDEFVKLDISLPPLSPSLSSSPIHQPHSNNSIRGAIKKAVTKSLSSPLSELGSKQFQFE</sequence>
<keyword evidence="4" id="KW-0378">Hydrolase</keyword>
<keyword evidence="8" id="KW-0175">Coiled coil</keyword>
<evidence type="ECO:0000256" key="4">
    <source>
        <dbReference type="ARBA" id="ARBA00022801"/>
    </source>
</evidence>
<evidence type="ECO:0000256" key="1">
    <source>
        <dbReference type="ARBA" id="ARBA00022468"/>
    </source>
</evidence>
<dbReference type="Gene3D" id="3.40.1620.60">
    <property type="match status" value="1"/>
</dbReference>
<keyword evidence="10" id="KW-0732">Signal</keyword>
<protein>
    <submittedName>
        <fullName evidence="11">TBC1 domain family member 4</fullName>
    </submittedName>
</protein>
<evidence type="ECO:0000313" key="11">
    <source>
        <dbReference type="EMBL" id="EKC31460.1"/>
    </source>
</evidence>
<dbReference type="PROSITE" id="PS50086">
    <property type="entry name" value="TBC_RABGAP"/>
    <property type="match status" value="1"/>
</dbReference>
<dbReference type="SUPFAM" id="SSF50729">
    <property type="entry name" value="PH domain-like"/>
    <property type="match status" value="1"/>
</dbReference>
<dbReference type="SUPFAM" id="SSF47923">
    <property type="entry name" value="Ypt/Rab-GAP domain of gyp1p"/>
    <property type="match status" value="2"/>
</dbReference>
<evidence type="ECO:0000256" key="10">
    <source>
        <dbReference type="SAM" id="SignalP"/>
    </source>
</evidence>
<dbReference type="HOGENOM" id="CLU_233908_0_0_1"/>
<dbReference type="InterPro" id="IPR011993">
    <property type="entry name" value="PH-like_dom_sf"/>
</dbReference>
<name>K1QRE7_MAGGI</name>
<dbReference type="InterPro" id="IPR000195">
    <property type="entry name" value="Rab-GAP-TBC_dom"/>
</dbReference>
<dbReference type="Pfam" id="PF17771">
    <property type="entry name" value="ADAMTS_CR_2"/>
    <property type="match status" value="1"/>
</dbReference>
<evidence type="ECO:0000256" key="2">
    <source>
        <dbReference type="ARBA" id="ARBA00022553"/>
    </source>
</evidence>
<dbReference type="InterPro" id="IPR041645">
    <property type="entry name" value="ADAMTS_CR_2"/>
</dbReference>
<keyword evidence="6" id="KW-1015">Disulfide bond</keyword>
<evidence type="ECO:0000256" key="6">
    <source>
        <dbReference type="ARBA" id="ARBA00023157"/>
    </source>
</evidence>
<keyword evidence="1" id="KW-0343">GTPase activation</keyword>
<feature type="region of interest" description="Disordered" evidence="9">
    <location>
        <begin position="1033"/>
        <end position="1061"/>
    </location>
</feature>
<accession>K1QRE7</accession>
<proteinExistence type="predicted"/>
<feature type="compositionally biased region" description="Low complexity" evidence="9">
    <location>
        <begin position="733"/>
        <end position="745"/>
    </location>
</feature>
<dbReference type="PANTHER" id="PTHR47219:SF16">
    <property type="entry name" value="GTPASE ACTIVATING PROTEIN"/>
    <property type="match status" value="1"/>
</dbReference>
<dbReference type="FunFam" id="1.10.8.270:FF:000001">
    <property type="entry name" value="TBC1 domain family member 1"/>
    <property type="match status" value="1"/>
</dbReference>
<dbReference type="Gene3D" id="1.10.472.80">
    <property type="entry name" value="Ypt/Rab-GAP domain of gyp1p, domain 3"/>
    <property type="match status" value="1"/>
</dbReference>
<organism evidence="11">
    <name type="scientific">Magallana gigas</name>
    <name type="common">Pacific oyster</name>
    <name type="synonym">Crassostrea gigas</name>
    <dbReference type="NCBI Taxonomy" id="29159"/>
    <lineage>
        <taxon>Eukaryota</taxon>
        <taxon>Metazoa</taxon>
        <taxon>Spiralia</taxon>
        <taxon>Lophotrochozoa</taxon>
        <taxon>Mollusca</taxon>
        <taxon>Bivalvia</taxon>
        <taxon>Autobranchia</taxon>
        <taxon>Pteriomorphia</taxon>
        <taxon>Ostreida</taxon>
        <taxon>Ostreoidea</taxon>
        <taxon>Ostreidae</taxon>
        <taxon>Magallana</taxon>
    </lineage>
</organism>
<dbReference type="Pfam" id="PF00566">
    <property type="entry name" value="RabGAP-TBC"/>
    <property type="match status" value="1"/>
</dbReference>
<dbReference type="InParanoid" id="K1QRE7"/>
<reference evidence="11" key="1">
    <citation type="journal article" date="2012" name="Nature">
        <title>The oyster genome reveals stress adaptation and complexity of shell formation.</title>
        <authorList>
            <person name="Zhang G."/>
            <person name="Fang X."/>
            <person name="Guo X."/>
            <person name="Li L."/>
            <person name="Luo R."/>
            <person name="Xu F."/>
            <person name="Yang P."/>
            <person name="Zhang L."/>
            <person name="Wang X."/>
            <person name="Qi H."/>
            <person name="Xiong Z."/>
            <person name="Que H."/>
            <person name="Xie Y."/>
            <person name="Holland P.W."/>
            <person name="Paps J."/>
            <person name="Zhu Y."/>
            <person name="Wu F."/>
            <person name="Chen Y."/>
            <person name="Wang J."/>
            <person name="Peng C."/>
            <person name="Meng J."/>
            <person name="Yang L."/>
            <person name="Liu J."/>
            <person name="Wen B."/>
            <person name="Zhang N."/>
            <person name="Huang Z."/>
            <person name="Zhu Q."/>
            <person name="Feng Y."/>
            <person name="Mount A."/>
            <person name="Hedgecock D."/>
            <person name="Xu Z."/>
            <person name="Liu Y."/>
            <person name="Domazet-Loso T."/>
            <person name="Du Y."/>
            <person name="Sun X."/>
            <person name="Zhang S."/>
            <person name="Liu B."/>
            <person name="Cheng P."/>
            <person name="Jiang X."/>
            <person name="Li J."/>
            <person name="Fan D."/>
            <person name="Wang W."/>
            <person name="Fu W."/>
            <person name="Wang T."/>
            <person name="Wang B."/>
            <person name="Zhang J."/>
            <person name="Peng Z."/>
            <person name="Li Y."/>
            <person name="Li N."/>
            <person name="Wang J."/>
            <person name="Chen M."/>
            <person name="He Y."/>
            <person name="Tan F."/>
            <person name="Song X."/>
            <person name="Zheng Q."/>
            <person name="Huang R."/>
            <person name="Yang H."/>
            <person name="Du X."/>
            <person name="Chen L."/>
            <person name="Yang M."/>
            <person name="Gaffney P.M."/>
            <person name="Wang S."/>
            <person name="Luo L."/>
            <person name="She Z."/>
            <person name="Ming Y."/>
            <person name="Huang W."/>
            <person name="Zhang S."/>
            <person name="Huang B."/>
            <person name="Zhang Y."/>
            <person name="Qu T."/>
            <person name="Ni P."/>
            <person name="Miao G."/>
            <person name="Wang J."/>
            <person name="Wang Q."/>
            <person name="Steinberg C.E."/>
            <person name="Wang H."/>
            <person name="Li N."/>
            <person name="Qian L."/>
            <person name="Zhang G."/>
            <person name="Li Y."/>
            <person name="Yang H."/>
            <person name="Liu X."/>
            <person name="Wang J."/>
            <person name="Yin Y."/>
            <person name="Wang J."/>
        </authorList>
    </citation>
    <scope>NUCLEOTIDE SEQUENCE [LARGE SCALE GENOMIC DNA]</scope>
    <source>
        <strain evidence="11">05x7-T-G4-1.051#20</strain>
    </source>
</reference>
<dbReference type="SUPFAM" id="SSF55486">
    <property type="entry name" value="Metalloproteases ('zincins'), catalytic domain"/>
    <property type="match status" value="1"/>
</dbReference>
<keyword evidence="2" id="KW-0597">Phosphoprotein</keyword>
<dbReference type="GO" id="GO:0046872">
    <property type="term" value="F:metal ion binding"/>
    <property type="evidence" value="ECO:0007669"/>
    <property type="project" value="UniProtKB-KW"/>
</dbReference>
<evidence type="ECO:0000256" key="7">
    <source>
        <dbReference type="ARBA" id="ARBA00023180"/>
    </source>
</evidence>
<dbReference type="Gene3D" id="1.10.8.270">
    <property type="entry name" value="putative rabgap domain of human tbc1 domain family member 14 like domains"/>
    <property type="match status" value="1"/>
</dbReference>
<feature type="coiled-coil region" evidence="8">
    <location>
        <begin position="1871"/>
        <end position="1940"/>
    </location>
</feature>
<keyword evidence="3" id="KW-0479">Metal-binding</keyword>
<feature type="chain" id="PRO_5043747021" evidence="10">
    <location>
        <begin position="29"/>
        <end position="2001"/>
    </location>
</feature>
<dbReference type="InterPro" id="IPR050302">
    <property type="entry name" value="Rab_GAP_TBC_domain"/>
</dbReference>
<keyword evidence="5" id="KW-0862">Zinc</keyword>
<evidence type="ECO:0000256" key="5">
    <source>
        <dbReference type="ARBA" id="ARBA00022833"/>
    </source>
</evidence>
<feature type="compositionally biased region" description="Polar residues" evidence="9">
    <location>
        <begin position="689"/>
        <end position="701"/>
    </location>
</feature>
<gene>
    <name evidence="11" type="ORF">CGI_10021562</name>
</gene>
<dbReference type="SMART" id="SM00164">
    <property type="entry name" value="TBC"/>
    <property type="match status" value="1"/>
</dbReference>
<dbReference type="PROSITE" id="PS01179">
    <property type="entry name" value="PID"/>
    <property type="match status" value="1"/>
</dbReference>
<dbReference type="InterPro" id="IPR006020">
    <property type="entry name" value="PTB/PI_dom"/>
</dbReference>
<dbReference type="CDD" id="cd00934">
    <property type="entry name" value="PTB"/>
    <property type="match status" value="1"/>
</dbReference>
<dbReference type="Gene3D" id="3.40.390.10">
    <property type="entry name" value="Collagenase (Catalytic Domain)"/>
    <property type="match status" value="2"/>
</dbReference>
<dbReference type="GO" id="GO:0008237">
    <property type="term" value="F:metallopeptidase activity"/>
    <property type="evidence" value="ECO:0007669"/>
    <property type="project" value="InterPro"/>
</dbReference>
<dbReference type="InterPro" id="IPR021785">
    <property type="entry name" value="DUF3350"/>
</dbReference>
<dbReference type="EMBL" id="JH817258">
    <property type="protein sequence ID" value="EKC31460.1"/>
    <property type="molecule type" value="Genomic_DNA"/>
</dbReference>
<feature type="region of interest" description="Disordered" evidence="9">
    <location>
        <begin position="679"/>
        <end position="745"/>
    </location>
</feature>
<dbReference type="GO" id="GO:0005096">
    <property type="term" value="F:GTPase activator activity"/>
    <property type="evidence" value="ECO:0007669"/>
    <property type="project" value="UniProtKB-KW"/>
</dbReference>
<dbReference type="InterPro" id="IPR024079">
    <property type="entry name" value="MetalloPept_cat_dom_sf"/>
</dbReference>
<feature type="compositionally biased region" description="Polar residues" evidence="9">
    <location>
        <begin position="1317"/>
        <end position="1330"/>
    </location>
</feature>
<dbReference type="Pfam" id="PF11830">
    <property type="entry name" value="DUF3350"/>
    <property type="match status" value="1"/>
</dbReference>
<evidence type="ECO:0000256" key="9">
    <source>
        <dbReference type="SAM" id="MobiDB-lite"/>
    </source>
</evidence>
<feature type="region of interest" description="Disordered" evidence="9">
    <location>
        <begin position="1300"/>
        <end position="1446"/>
    </location>
</feature>
<feature type="compositionally biased region" description="Basic and acidic residues" evidence="9">
    <location>
        <begin position="1033"/>
        <end position="1045"/>
    </location>
</feature>
<feature type="region of interest" description="Disordered" evidence="9">
    <location>
        <begin position="1076"/>
        <end position="1101"/>
    </location>
</feature>
<evidence type="ECO:0000256" key="3">
    <source>
        <dbReference type="ARBA" id="ARBA00022723"/>
    </source>
</evidence>
<dbReference type="Gene3D" id="2.30.29.30">
    <property type="entry name" value="Pleckstrin-homology domain (PH domain)/Phosphotyrosine-binding domain (PTB)"/>
    <property type="match status" value="1"/>
</dbReference>
<dbReference type="PANTHER" id="PTHR47219">
    <property type="entry name" value="RAB GTPASE-ACTIVATING PROTEIN 1-LIKE"/>
    <property type="match status" value="1"/>
</dbReference>
<dbReference type="FunFam" id="1.10.472.80:FF:000003">
    <property type="entry name" value="Putative TBC1 domain family member 1"/>
    <property type="match status" value="1"/>
</dbReference>